<evidence type="ECO:0000256" key="4">
    <source>
        <dbReference type="ARBA" id="ARBA00022989"/>
    </source>
</evidence>
<dbReference type="RefSeq" id="WP_086349238.1">
    <property type="nucleotide sequence ID" value="NZ_CP147247.1"/>
</dbReference>
<dbReference type="GO" id="GO:0022857">
    <property type="term" value="F:transmembrane transporter activity"/>
    <property type="evidence" value="ECO:0007669"/>
    <property type="project" value="TreeGrafter"/>
</dbReference>
<feature type="transmembrane region" description="Helical" evidence="7">
    <location>
        <begin position="746"/>
        <end position="768"/>
    </location>
</feature>
<dbReference type="OrthoDB" id="9798188at2"/>
<dbReference type="Proteomes" id="UP000195141">
    <property type="component" value="Chromosome"/>
</dbReference>
<protein>
    <recommendedName>
        <fullName evidence="8">ABC3 transporter permease C-terminal domain-containing protein</fullName>
    </recommendedName>
</protein>
<keyword evidence="2" id="KW-1003">Cell membrane</keyword>
<keyword evidence="3 7" id="KW-0812">Transmembrane</keyword>
<sequence length="825" mass="91060">MKMVNTLAWANTKYHRGKNLLSGVAIVLTTVLTFLIITIGIGVINVQNQAVNKTYPTWHAMYRNVSEDKKDELLLHADIEKAGLRQDVGQAVIDTSDLYMMYLDNTAQELSKATFTEGVSPQEGNEVAVSREALRLLGYSEAVLGDEMSFPYQSNEPNGLSLAKEGTFKLSGILPDSEEATKKDVFTLLVSKDFMEQTIPENERDYRVMIRVGEHVASSTDAIKEACESIGHSFDVKKDDVVVNTEYLFANYVDPSFLVGMAVLVVIIAIAGALTIYSIYYVSLVNKVQEFGKLKALGATKKQIRQTVLRENLIVTGVAIPIGLLIGIAGTLLFFNKVMLSFMDDSVSLKVMKQLLEQGEVQLILPWIVVLTIVISLVTVVVSSLKPMRQAGKILPVEAMRYTGQSPTNQAKRQGFIDLTLNRLAGATLSRNKKRTLMTIFSLGAIGILFVVVSTVFNCMQPSEIAKETLAEDFRLSIEHWSGDQMNPEREWKAIQQNNPFDDTMEAKIAAIPGVENIVAHVMISGEIPDLLDSYTGEALGVSINGIEEEQFKELQSSIKEGAVTYEKLRTGEAVIAGDTFARNYPEVSVGDFVEVTIFDGDNSYTKKLEIAAIGEFSQAQSNYSSFVGSRESVQAMSSNNLTNYYDIKVDPKREKNVKKALTEIVSSNEMIEMETYQETLAQWETAMLLMNGAGYGIMAILGVVGIMNLINTTIDSILTRKKELGVMQAIGMSNKQMKRMLQSEGLFYAIGITGSSVVFGSLIGYAVYLHAAANRLLQIREYHYPLIQVVLLVIIVFAVQLVLTALTTSLVNKEPVIERIRGAE</sequence>
<comment type="similarity">
    <text evidence="6">Belongs to the ABC-4 integral membrane protein family.</text>
</comment>
<reference evidence="10" key="2">
    <citation type="submission" date="2017-05" db="EMBL/GenBank/DDBJ databases">
        <authorList>
            <consortium name="The Broad Institute Genomics Platform"/>
            <consortium name="The Broad Institute Genomic Center for Infectious Diseases"/>
            <person name="Earl A."/>
            <person name="Manson A."/>
            <person name="Schwartman J."/>
            <person name="Gilmore M."/>
            <person name="Abouelleil A."/>
            <person name="Cao P."/>
            <person name="Chapman S."/>
            <person name="Cusick C."/>
            <person name="Shea T."/>
            <person name="Young S."/>
            <person name="Neafsey D."/>
            <person name="Nusbaum C."/>
            <person name="Birren B."/>
        </authorList>
    </citation>
    <scope>NUCLEOTIDE SEQUENCE</scope>
    <source>
        <strain evidence="10">9E7_DIV0242</strain>
    </source>
</reference>
<feature type="domain" description="ABC3 transporter permease C-terminal" evidence="8">
    <location>
        <begin position="698"/>
        <end position="809"/>
    </location>
</feature>
<evidence type="ECO:0000313" key="11">
    <source>
        <dbReference type="Proteomes" id="UP000195141"/>
    </source>
</evidence>
<feature type="transmembrane region" description="Helical" evidence="7">
    <location>
        <begin position="437"/>
        <end position="457"/>
    </location>
</feature>
<feature type="transmembrane region" description="Helical" evidence="7">
    <location>
        <begin position="313"/>
        <end position="335"/>
    </location>
</feature>
<evidence type="ECO:0000256" key="7">
    <source>
        <dbReference type="SAM" id="Phobius"/>
    </source>
</evidence>
<dbReference type="InterPro" id="IPR050250">
    <property type="entry name" value="Macrolide_Exporter_MacB"/>
</dbReference>
<feature type="transmembrane region" description="Helical" evidence="7">
    <location>
        <begin position="257"/>
        <end position="282"/>
    </location>
</feature>
<dbReference type="EMBL" id="NGMM01000003">
    <property type="protein sequence ID" value="OTP15963.1"/>
    <property type="molecule type" value="Genomic_DNA"/>
</dbReference>
<evidence type="ECO:0000256" key="6">
    <source>
        <dbReference type="ARBA" id="ARBA00038076"/>
    </source>
</evidence>
<evidence type="ECO:0000313" key="9">
    <source>
        <dbReference type="EMBL" id="OTP15963.1"/>
    </source>
</evidence>
<dbReference type="AlphaFoldDB" id="A0A242K779"/>
<name>A0A242K779_9ENTE</name>
<evidence type="ECO:0000256" key="2">
    <source>
        <dbReference type="ARBA" id="ARBA00022475"/>
    </source>
</evidence>
<organism evidence="9">
    <name type="scientific">Candidatus Enterococcus clewellii</name>
    <dbReference type="NCBI Taxonomy" id="1834193"/>
    <lineage>
        <taxon>Bacteria</taxon>
        <taxon>Bacillati</taxon>
        <taxon>Bacillota</taxon>
        <taxon>Bacilli</taxon>
        <taxon>Lactobacillales</taxon>
        <taxon>Enterococcaceae</taxon>
        <taxon>Enterococcus</taxon>
    </lineage>
</organism>
<dbReference type="PANTHER" id="PTHR30572:SF4">
    <property type="entry name" value="ABC TRANSPORTER PERMEASE YTRF"/>
    <property type="match status" value="1"/>
</dbReference>
<reference evidence="9" key="1">
    <citation type="submission" date="2017-05" db="EMBL/GenBank/DDBJ databases">
        <title>The Genome Sequence of Enterococcus sp. 9E7_DIV0242.</title>
        <authorList>
            <consortium name="The Broad Institute Genomics Platform"/>
            <consortium name="The Broad Institute Genomic Center for Infectious Diseases"/>
            <person name="Earl A."/>
            <person name="Manson A."/>
            <person name="Schwartman J."/>
            <person name="Gilmore M."/>
            <person name="Abouelleil A."/>
            <person name="Cao P."/>
            <person name="Chapman S."/>
            <person name="Cusick C."/>
            <person name="Shea T."/>
            <person name="Young S."/>
            <person name="Neafsey D."/>
            <person name="Nusbaum C."/>
            <person name="Birren B."/>
        </authorList>
    </citation>
    <scope>NUCLEOTIDE SEQUENCE [LARGE SCALE GENOMIC DNA]</scope>
    <source>
        <strain evidence="9">9E7_DIV0242</strain>
    </source>
</reference>
<feature type="transmembrane region" description="Helical" evidence="7">
    <location>
        <begin position="689"/>
        <end position="711"/>
    </location>
</feature>
<dbReference type="GO" id="GO:0005886">
    <property type="term" value="C:plasma membrane"/>
    <property type="evidence" value="ECO:0007669"/>
    <property type="project" value="UniProtKB-SubCell"/>
</dbReference>
<feature type="transmembrane region" description="Helical" evidence="7">
    <location>
        <begin position="20"/>
        <end position="44"/>
    </location>
</feature>
<keyword evidence="11" id="KW-1185">Reference proteome</keyword>
<reference evidence="10" key="3">
    <citation type="submission" date="2024-03" db="EMBL/GenBank/DDBJ databases">
        <title>The Genome Sequence of Enterococcus sp. DIV0242b.</title>
        <authorList>
            <consortium name="The Broad Institute Genomics Platform"/>
            <consortium name="The Broad Institute Microbial Omics Core"/>
            <consortium name="The Broad Institute Genomic Center for Infectious Diseases"/>
            <person name="Earl A."/>
            <person name="Manson A."/>
            <person name="Gilmore M."/>
            <person name="Schwartman J."/>
            <person name="Shea T."/>
            <person name="Abouelleil A."/>
            <person name="Cao P."/>
            <person name="Chapman S."/>
            <person name="Cusick C."/>
            <person name="Young S."/>
            <person name="Neafsey D."/>
            <person name="Nusbaum C."/>
            <person name="Birren B."/>
        </authorList>
    </citation>
    <scope>NUCLEOTIDE SEQUENCE</scope>
    <source>
        <strain evidence="10">9E7_DIV0242</strain>
    </source>
</reference>
<gene>
    <name evidence="9" type="ORF">A5888_002177</name>
    <name evidence="10" type="ORF">A5888_004049</name>
</gene>
<proteinExistence type="inferred from homology"/>
<evidence type="ECO:0000256" key="3">
    <source>
        <dbReference type="ARBA" id="ARBA00022692"/>
    </source>
</evidence>
<accession>A0A242K779</accession>
<evidence type="ECO:0000256" key="1">
    <source>
        <dbReference type="ARBA" id="ARBA00004651"/>
    </source>
</evidence>
<feature type="domain" description="ABC3 transporter permease C-terminal" evidence="8">
    <location>
        <begin position="263"/>
        <end position="393"/>
    </location>
</feature>
<evidence type="ECO:0000313" key="10">
    <source>
        <dbReference type="EMBL" id="WYJ92276.1"/>
    </source>
</evidence>
<comment type="subcellular location">
    <subcellularLocation>
        <location evidence="1">Cell membrane</location>
        <topology evidence="1">Multi-pass membrane protein</topology>
    </subcellularLocation>
</comment>
<keyword evidence="5 7" id="KW-0472">Membrane</keyword>
<dbReference type="Pfam" id="PF02687">
    <property type="entry name" value="FtsX"/>
    <property type="match status" value="2"/>
</dbReference>
<evidence type="ECO:0000259" key="8">
    <source>
        <dbReference type="Pfam" id="PF02687"/>
    </source>
</evidence>
<dbReference type="PANTHER" id="PTHR30572">
    <property type="entry name" value="MEMBRANE COMPONENT OF TRANSPORTER-RELATED"/>
    <property type="match status" value="1"/>
</dbReference>
<dbReference type="EMBL" id="CP147247">
    <property type="protein sequence ID" value="WYJ92276.1"/>
    <property type="molecule type" value="Genomic_DNA"/>
</dbReference>
<feature type="transmembrane region" description="Helical" evidence="7">
    <location>
        <begin position="788"/>
        <end position="812"/>
    </location>
</feature>
<feature type="transmembrane region" description="Helical" evidence="7">
    <location>
        <begin position="364"/>
        <end position="385"/>
    </location>
</feature>
<evidence type="ECO:0000256" key="5">
    <source>
        <dbReference type="ARBA" id="ARBA00023136"/>
    </source>
</evidence>
<dbReference type="InterPro" id="IPR003838">
    <property type="entry name" value="ABC3_permease_C"/>
</dbReference>
<keyword evidence="4 7" id="KW-1133">Transmembrane helix</keyword>